<comment type="caution">
    <text evidence="1">The sequence shown here is derived from an EMBL/GenBank/DDBJ whole genome shotgun (WGS) entry which is preliminary data.</text>
</comment>
<evidence type="ECO:0000313" key="2">
    <source>
        <dbReference type="Proteomes" id="UP001153076"/>
    </source>
</evidence>
<organism evidence="1 2">
    <name type="scientific">Carnegiea gigantea</name>
    <dbReference type="NCBI Taxonomy" id="171969"/>
    <lineage>
        <taxon>Eukaryota</taxon>
        <taxon>Viridiplantae</taxon>
        <taxon>Streptophyta</taxon>
        <taxon>Embryophyta</taxon>
        <taxon>Tracheophyta</taxon>
        <taxon>Spermatophyta</taxon>
        <taxon>Magnoliopsida</taxon>
        <taxon>eudicotyledons</taxon>
        <taxon>Gunneridae</taxon>
        <taxon>Pentapetalae</taxon>
        <taxon>Caryophyllales</taxon>
        <taxon>Cactineae</taxon>
        <taxon>Cactaceae</taxon>
        <taxon>Cactoideae</taxon>
        <taxon>Echinocereeae</taxon>
        <taxon>Carnegiea</taxon>
    </lineage>
</organism>
<dbReference type="AlphaFoldDB" id="A0A9Q1GQV6"/>
<dbReference type="Proteomes" id="UP001153076">
    <property type="component" value="Unassembled WGS sequence"/>
</dbReference>
<protein>
    <submittedName>
        <fullName evidence="1">Uncharacterized protein</fullName>
    </submittedName>
</protein>
<dbReference type="EMBL" id="JAKOGI010001509">
    <property type="protein sequence ID" value="KAJ8425246.1"/>
    <property type="molecule type" value="Genomic_DNA"/>
</dbReference>
<sequence>MQNISGKNLWNDHYMVFQTYFLCWKSGPNQHCFVWHVQLLGPNLHPPKRIGTSYGGEARYSKIPYVSWERVCSPKNQGGLGVKNLLLWNKACVAKLVWATAKKKDCMWIMWVHGSYAQDIWKKVLANWGIQMNVEGKDQYITSLKKMHQARRMKGLICAITRNMLMFKGRLQTPAQTVKAIRDQVTQSFAAPSSQS</sequence>
<accession>A0A9Q1GQV6</accession>
<proteinExistence type="predicted"/>
<name>A0A9Q1GQV6_9CARY</name>
<dbReference type="OrthoDB" id="1938246at2759"/>
<keyword evidence="2" id="KW-1185">Reference proteome</keyword>
<reference evidence="1" key="1">
    <citation type="submission" date="2022-04" db="EMBL/GenBank/DDBJ databases">
        <title>Carnegiea gigantea Genome sequencing and assembly v2.</title>
        <authorList>
            <person name="Copetti D."/>
            <person name="Sanderson M.J."/>
            <person name="Burquez A."/>
            <person name="Wojciechowski M.F."/>
        </authorList>
    </citation>
    <scope>NUCLEOTIDE SEQUENCE</scope>
    <source>
        <strain evidence="1">SGP5-SGP5p</strain>
        <tissue evidence="1">Aerial part</tissue>
    </source>
</reference>
<gene>
    <name evidence="1" type="ORF">Cgig2_015853</name>
</gene>
<evidence type="ECO:0000313" key="1">
    <source>
        <dbReference type="EMBL" id="KAJ8425246.1"/>
    </source>
</evidence>